<protein>
    <submittedName>
        <fullName evidence="1">Uncharacterized protein</fullName>
    </submittedName>
</protein>
<proteinExistence type="predicted"/>
<dbReference type="EMBL" id="QNQT01000007">
    <property type="protein sequence ID" value="RDU36019.1"/>
    <property type="molecule type" value="Genomic_DNA"/>
</dbReference>
<sequence>MYILEFLITAGINELLERIPDGFIYFGVQQEFNIIEESKCGRTEYWLSESYQPRGTRRKGWQNVLDAIESILWRYPDEIEAMEEYESVAMCNRWVFMLKGVEKLTDSLGKCGYTL</sequence>
<organism evidence="1 2">
    <name type="scientific">Neobacillus piezotolerans</name>
    <dbReference type="NCBI Taxonomy" id="2259171"/>
    <lineage>
        <taxon>Bacteria</taxon>
        <taxon>Bacillati</taxon>
        <taxon>Bacillota</taxon>
        <taxon>Bacilli</taxon>
        <taxon>Bacillales</taxon>
        <taxon>Bacillaceae</taxon>
        <taxon>Neobacillus</taxon>
    </lineage>
</organism>
<dbReference type="AlphaFoldDB" id="A0A3D8GPB8"/>
<comment type="caution">
    <text evidence="1">The sequence shown here is derived from an EMBL/GenBank/DDBJ whole genome shotgun (WGS) entry which is preliminary data.</text>
</comment>
<name>A0A3D8GPB8_9BACI</name>
<dbReference type="RefSeq" id="WP_115452948.1">
    <property type="nucleotide sequence ID" value="NZ_QNQT01000007.1"/>
</dbReference>
<accession>A0A3D8GPB8</accession>
<keyword evidence="2" id="KW-1185">Reference proteome</keyword>
<evidence type="ECO:0000313" key="2">
    <source>
        <dbReference type="Proteomes" id="UP000257144"/>
    </source>
</evidence>
<evidence type="ECO:0000313" key="1">
    <source>
        <dbReference type="EMBL" id="RDU36019.1"/>
    </source>
</evidence>
<gene>
    <name evidence="1" type="ORF">DRW41_15635</name>
</gene>
<dbReference type="Proteomes" id="UP000257144">
    <property type="component" value="Unassembled WGS sequence"/>
</dbReference>
<reference evidence="1 2" key="1">
    <citation type="submission" date="2018-07" db="EMBL/GenBank/DDBJ databases">
        <title>Bacillus sp. YLB-04 draft genome sequence.</title>
        <authorList>
            <person name="Yu L."/>
            <person name="Tang X."/>
        </authorList>
    </citation>
    <scope>NUCLEOTIDE SEQUENCE [LARGE SCALE GENOMIC DNA]</scope>
    <source>
        <strain evidence="1 2">YLB-04</strain>
    </source>
</reference>